<evidence type="ECO:0000256" key="1">
    <source>
        <dbReference type="SAM" id="MobiDB-lite"/>
    </source>
</evidence>
<dbReference type="AlphaFoldDB" id="A0A8D9DZN7"/>
<feature type="compositionally biased region" description="Polar residues" evidence="1">
    <location>
        <begin position="122"/>
        <end position="140"/>
    </location>
</feature>
<evidence type="ECO:0000313" key="2">
    <source>
        <dbReference type="EMBL" id="CAG6735146.1"/>
    </source>
</evidence>
<dbReference type="EMBL" id="HBUF01394875">
    <property type="protein sequence ID" value="CAG6735146.1"/>
    <property type="molecule type" value="Transcribed_RNA"/>
</dbReference>
<sequence>MFAQIDAAKKRFQQIQTSREAYYKLKLEGAQAKAAQEEKLHKLRMEVLELKHTAVNNELIRNRKLFKAKQENARLAAKHDQILRRRKELYEAEIKARANNIHAGEIDMSKQSTSEVKPPDNNYATSHSNRNDVPSSSTSLVKREPLDIPCDMVVKEESLDELDNTCDTMEKLETL</sequence>
<reference evidence="2" key="1">
    <citation type="submission" date="2021-05" db="EMBL/GenBank/DDBJ databases">
        <authorList>
            <person name="Alioto T."/>
            <person name="Alioto T."/>
            <person name="Gomez Garrido J."/>
        </authorList>
    </citation>
    <scope>NUCLEOTIDE SEQUENCE</scope>
</reference>
<name>A0A8D9DZN7_9HEMI</name>
<organism evidence="2">
    <name type="scientific">Cacopsylla melanoneura</name>
    <dbReference type="NCBI Taxonomy" id="428564"/>
    <lineage>
        <taxon>Eukaryota</taxon>
        <taxon>Metazoa</taxon>
        <taxon>Ecdysozoa</taxon>
        <taxon>Arthropoda</taxon>
        <taxon>Hexapoda</taxon>
        <taxon>Insecta</taxon>
        <taxon>Pterygota</taxon>
        <taxon>Neoptera</taxon>
        <taxon>Paraneoptera</taxon>
        <taxon>Hemiptera</taxon>
        <taxon>Sternorrhyncha</taxon>
        <taxon>Psylloidea</taxon>
        <taxon>Psyllidae</taxon>
        <taxon>Psyllinae</taxon>
        <taxon>Cacopsylla</taxon>
    </lineage>
</organism>
<protein>
    <submittedName>
        <fullName evidence="2">Uncharacterized protein</fullName>
    </submittedName>
</protein>
<feature type="region of interest" description="Disordered" evidence="1">
    <location>
        <begin position="104"/>
        <end position="144"/>
    </location>
</feature>
<accession>A0A8D9DZN7</accession>
<proteinExistence type="predicted"/>